<proteinExistence type="predicted"/>
<dbReference type="InterPro" id="IPR001789">
    <property type="entry name" value="Sig_transdc_resp-reg_receiver"/>
</dbReference>
<keyword evidence="4" id="KW-1185">Reference proteome</keyword>
<dbReference type="SMART" id="SM00448">
    <property type="entry name" value="REC"/>
    <property type="match status" value="1"/>
</dbReference>
<keyword evidence="1" id="KW-0597">Phosphoprotein</keyword>
<dbReference type="PANTHER" id="PTHR43228:SF1">
    <property type="entry name" value="TWO-COMPONENT RESPONSE REGULATOR ARR22"/>
    <property type="match status" value="1"/>
</dbReference>
<comment type="caution">
    <text evidence="3">The sequence shown here is derived from an EMBL/GenBank/DDBJ whole genome shotgun (WGS) entry which is preliminary data.</text>
</comment>
<gene>
    <name evidence="3" type="ORF">CKO42_14490</name>
</gene>
<dbReference type="PROSITE" id="PS50110">
    <property type="entry name" value="RESPONSE_REGULATORY"/>
    <property type="match status" value="1"/>
</dbReference>
<sequence>MKMLVVDDSRMARRILIGMLPESLRNSAEIHQGVNGEEAVTLWREQSPDLIFLDLTMPVMDGFDALVAIRAQDPDTPILVVSADIQAGAVAKVMASGANGFIDKSKLTAELHDHLKRLGFL</sequence>
<dbReference type="Proteomes" id="UP001138768">
    <property type="component" value="Unassembled WGS sequence"/>
</dbReference>
<evidence type="ECO:0000256" key="1">
    <source>
        <dbReference type="PROSITE-ProRule" id="PRU00169"/>
    </source>
</evidence>
<dbReference type="Pfam" id="PF00072">
    <property type="entry name" value="Response_reg"/>
    <property type="match status" value="1"/>
</dbReference>
<evidence type="ECO:0000313" key="3">
    <source>
        <dbReference type="EMBL" id="MBK1619625.1"/>
    </source>
</evidence>
<dbReference type="InterPro" id="IPR011006">
    <property type="entry name" value="CheY-like_superfamily"/>
</dbReference>
<evidence type="ECO:0000313" key="4">
    <source>
        <dbReference type="Proteomes" id="UP001138768"/>
    </source>
</evidence>
<dbReference type="PANTHER" id="PTHR43228">
    <property type="entry name" value="TWO-COMPONENT RESPONSE REGULATOR"/>
    <property type="match status" value="1"/>
</dbReference>
<organism evidence="3 4">
    <name type="scientific">Lamprobacter modestohalophilus</name>
    <dbReference type="NCBI Taxonomy" id="1064514"/>
    <lineage>
        <taxon>Bacteria</taxon>
        <taxon>Pseudomonadati</taxon>
        <taxon>Pseudomonadota</taxon>
        <taxon>Gammaproteobacteria</taxon>
        <taxon>Chromatiales</taxon>
        <taxon>Chromatiaceae</taxon>
        <taxon>Lamprobacter</taxon>
    </lineage>
</organism>
<dbReference type="GO" id="GO:0000160">
    <property type="term" value="P:phosphorelay signal transduction system"/>
    <property type="evidence" value="ECO:0007669"/>
    <property type="project" value="InterPro"/>
</dbReference>
<dbReference type="Gene3D" id="3.40.50.2300">
    <property type="match status" value="1"/>
</dbReference>
<feature type="domain" description="Response regulatory" evidence="2">
    <location>
        <begin position="2"/>
        <end position="119"/>
    </location>
</feature>
<protein>
    <recommendedName>
        <fullName evidence="2">Response regulatory domain-containing protein</fullName>
    </recommendedName>
</protein>
<feature type="modified residue" description="4-aspartylphosphate" evidence="1">
    <location>
        <position position="54"/>
    </location>
</feature>
<evidence type="ECO:0000259" key="2">
    <source>
        <dbReference type="PROSITE" id="PS50110"/>
    </source>
</evidence>
<dbReference type="EMBL" id="NRRY01000024">
    <property type="protein sequence ID" value="MBK1619625.1"/>
    <property type="molecule type" value="Genomic_DNA"/>
</dbReference>
<dbReference type="InterPro" id="IPR052048">
    <property type="entry name" value="ST_Response_Regulator"/>
</dbReference>
<name>A0A9X0WAJ3_9GAMM</name>
<accession>A0A9X0WAJ3</accession>
<dbReference type="RefSeq" id="WP_200245311.1">
    <property type="nucleotide sequence ID" value="NZ_NRRY01000024.1"/>
</dbReference>
<dbReference type="AlphaFoldDB" id="A0A9X0WAJ3"/>
<reference evidence="3 4" key="1">
    <citation type="journal article" date="2020" name="Microorganisms">
        <title>Osmotic Adaptation and Compatible Solute Biosynthesis of Phototrophic Bacteria as Revealed from Genome Analyses.</title>
        <authorList>
            <person name="Imhoff J.F."/>
            <person name="Rahn T."/>
            <person name="Kunzel S."/>
            <person name="Keller A."/>
            <person name="Neulinger S.C."/>
        </authorList>
    </citation>
    <scope>NUCLEOTIDE SEQUENCE [LARGE SCALE GENOMIC DNA]</scope>
    <source>
        <strain evidence="3 4">DSM 25653</strain>
    </source>
</reference>
<dbReference type="SUPFAM" id="SSF52172">
    <property type="entry name" value="CheY-like"/>
    <property type="match status" value="1"/>
</dbReference>